<dbReference type="EMBL" id="CAVMJV010000240">
    <property type="protein sequence ID" value="CAK5127415.1"/>
    <property type="molecule type" value="Genomic_DNA"/>
</dbReference>
<name>A0ACB1B793_MELEN</name>
<proteinExistence type="predicted"/>
<sequence>MEILLTFIGISAVLANSSQSDGFHFASMELVGLKNVNYVPVISPEELNEFFIEFG</sequence>
<organism evidence="1 2">
    <name type="scientific">Meloidogyne enterolobii</name>
    <name type="common">Root-knot nematode worm</name>
    <name type="synonym">Meloidogyne mayaguensis</name>
    <dbReference type="NCBI Taxonomy" id="390850"/>
    <lineage>
        <taxon>Eukaryota</taxon>
        <taxon>Metazoa</taxon>
        <taxon>Ecdysozoa</taxon>
        <taxon>Nematoda</taxon>
        <taxon>Chromadorea</taxon>
        <taxon>Rhabditida</taxon>
        <taxon>Tylenchina</taxon>
        <taxon>Tylenchomorpha</taxon>
        <taxon>Tylenchoidea</taxon>
        <taxon>Meloidogynidae</taxon>
        <taxon>Meloidogyninae</taxon>
        <taxon>Meloidogyne</taxon>
    </lineage>
</organism>
<comment type="caution">
    <text evidence="1">The sequence shown here is derived from an EMBL/GenBank/DDBJ whole genome shotgun (WGS) entry which is preliminary data.</text>
</comment>
<dbReference type="Proteomes" id="UP001497535">
    <property type="component" value="Unassembled WGS sequence"/>
</dbReference>
<evidence type="ECO:0000313" key="2">
    <source>
        <dbReference type="Proteomes" id="UP001497535"/>
    </source>
</evidence>
<gene>
    <name evidence="1" type="ORF">MENTE1834_LOCUS48538</name>
</gene>
<reference evidence="1" key="1">
    <citation type="submission" date="2023-11" db="EMBL/GenBank/DDBJ databases">
        <authorList>
            <person name="Poullet M."/>
        </authorList>
    </citation>
    <scope>NUCLEOTIDE SEQUENCE</scope>
    <source>
        <strain evidence="1">E1834</strain>
    </source>
</reference>
<evidence type="ECO:0000313" key="1">
    <source>
        <dbReference type="EMBL" id="CAK5127415.1"/>
    </source>
</evidence>
<keyword evidence="2" id="KW-1185">Reference proteome</keyword>
<accession>A0ACB1B793</accession>
<protein>
    <submittedName>
        <fullName evidence="1">Uncharacterized protein</fullName>
    </submittedName>
</protein>